<sequence>MREDRFARNQESVRRKTDRAIVKWRTVTGNDENYVYAIALS</sequence>
<organism evidence="1 2">
    <name type="scientific">Methylocapsa palsarum</name>
    <dbReference type="NCBI Taxonomy" id="1612308"/>
    <lineage>
        <taxon>Bacteria</taxon>
        <taxon>Pseudomonadati</taxon>
        <taxon>Pseudomonadota</taxon>
        <taxon>Alphaproteobacteria</taxon>
        <taxon>Hyphomicrobiales</taxon>
        <taxon>Beijerinckiaceae</taxon>
        <taxon>Methylocapsa</taxon>
    </lineage>
</organism>
<evidence type="ECO:0000313" key="2">
    <source>
        <dbReference type="Proteomes" id="UP000198755"/>
    </source>
</evidence>
<gene>
    <name evidence="1" type="ORF">SAMN05444581_10152</name>
</gene>
<protein>
    <submittedName>
        <fullName evidence="1">Uncharacterized protein</fullName>
    </submittedName>
</protein>
<dbReference type="Proteomes" id="UP000198755">
    <property type="component" value="Unassembled WGS sequence"/>
</dbReference>
<proteinExistence type="predicted"/>
<dbReference type="STRING" id="1612308.SAMN05444581_10152"/>
<dbReference type="AlphaFoldDB" id="A0A1I3VRW8"/>
<evidence type="ECO:0000313" key="1">
    <source>
        <dbReference type="EMBL" id="SFJ97932.1"/>
    </source>
</evidence>
<keyword evidence="2" id="KW-1185">Reference proteome</keyword>
<dbReference type="EMBL" id="FOSN01000001">
    <property type="protein sequence ID" value="SFJ97932.1"/>
    <property type="molecule type" value="Genomic_DNA"/>
</dbReference>
<name>A0A1I3VRW8_9HYPH</name>
<accession>A0A1I3VRW8</accession>
<reference evidence="1 2" key="1">
    <citation type="submission" date="2016-10" db="EMBL/GenBank/DDBJ databases">
        <authorList>
            <person name="de Groot N.N."/>
        </authorList>
    </citation>
    <scope>NUCLEOTIDE SEQUENCE [LARGE SCALE GENOMIC DNA]</scope>
    <source>
        <strain evidence="1 2">NE2</strain>
    </source>
</reference>